<evidence type="ECO:0000313" key="1">
    <source>
        <dbReference type="EMBL" id="KAJ6994514.1"/>
    </source>
</evidence>
<keyword evidence="2" id="KW-1185">Reference proteome</keyword>
<dbReference type="Proteomes" id="UP001164929">
    <property type="component" value="Chromosome 6"/>
</dbReference>
<comment type="caution">
    <text evidence="1">The sequence shown here is derived from an EMBL/GenBank/DDBJ whole genome shotgun (WGS) entry which is preliminary data.</text>
</comment>
<dbReference type="EMBL" id="JAQIZT010000006">
    <property type="protein sequence ID" value="KAJ6994514.1"/>
    <property type="molecule type" value="Genomic_DNA"/>
</dbReference>
<proteinExistence type="predicted"/>
<organism evidence="1 2">
    <name type="scientific">Populus alba x Populus x berolinensis</name>
    <dbReference type="NCBI Taxonomy" id="444605"/>
    <lineage>
        <taxon>Eukaryota</taxon>
        <taxon>Viridiplantae</taxon>
        <taxon>Streptophyta</taxon>
        <taxon>Embryophyta</taxon>
        <taxon>Tracheophyta</taxon>
        <taxon>Spermatophyta</taxon>
        <taxon>Magnoliopsida</taxon>
        <taxon>eudicotyledons</taxon>
        <taxon>Gunneridae</taxon>
        <taxon>Pentapetalae</taxon>
        <taxon>rosids</taxon>
        <taxon>fabids</taxon>
        <taxon>Malpighiales</taxon>
        <taxon>Salicaceae</taxon>
        <taxon>Saliceae</taxon>
        <taxon>Populus</taxon>
    </lineage>
</organism>
<reference evidence="1" key="1">
    <citation type="journal article" date="2023" name="Mol. Ecol. Resour.">
        <title>Chromosome-level genome assembly of a triploid poplar Populus alba 'Berolinensis'.</title>
        <authorList>
            <person name="Chen S."/>
            <person name="Yu Y."/>
            <person name="Wang X."/>
            <person name="Wang S."/>
            <person name="Zhang T."/>
            <person name="Zhou Y."/>
            <person name="He R."/>
            <person name="Meng N."/>
            <person name="Wang Y."/>
            <person name="Liu W."/>
            <person name="Liu Z."/>
            <person name="Liu J."/>
            <person name="Guo Q."/>
            <person name="Huang H."/>
            <person name="Sederoff R.R."/>
            <person name="Wang G."/>
            <person name="Qu G."/>
            <person name="Chen S."/>
        </authorList>
    </citation>
    <scope>NUCLEOTIDE SEQUENCE</scope>
    <source>
        <strain evidence="1">SC-2020</strain>
    </source>
</reference>
<evidence type="ECO:0000313" key="2">
    <source>
        <dbReference type="Proteomes" id="UP001164929"/>
    </source>
</evidence>
<name>A0AAD6QQ27_9ROSI</name>
<gene>
    <name evidence="1" type="ORF">NC653_017355</name>
</gene>
<accession>A0AAD6QQ27</accession>
<dbReference type="AlphaFoldDB" id="A0AAD6QQ27"/>
<sequence length="71" mass="7994">MLGGFSGLMKEEGNVLEDDLEKVAVYNWGVIFVEISLIQFSNYAHISKPRLVPSSEVFDEEIRSHHRGQGS</sequence>
<protein>
    <submittedName>
        <fullName evidence="1">Uncharacterized protein</fullName>
    </submittedName>
</protein>